<dbReference type="GO" id="GO:0003676">
    <property type="term" value="F:nucleic acid binding"/>
    <property type="evidence" value="ECO:0007669"/>
    <property type="project" value="InterPro"/>
</dbReference>
<feature type="domain" description="HNH nuclease" evidence="5">
    <location>
        <begin position="22"/>
        <end position="82"/>
    </location>
</feature>
<evidence type="ECO:0000256" key="1">
    <source>
        <dbReference type="ARBA" id="ARBA00022722"/>
    </source>
</evidence>
<dbReference type="Proteomes" id="UP001153199">
    <property type="component" value="Unassembled WGS sequence"/>
</dbReference>
<dbReference type="InterPro" id="IPR002711">
    <property type="entry name" value="HNH"/>
</dbReference>
<comment type="similarity">
    <text evidence="3">Belongs to the HNH nuclease family.</text>
</comment>
<dbReference type="GO" id="GO:0005829">
    <property type="term" value="C:cytosol"/>
    <property type="evidence" value="ECO:0007669"/>
    <property type="project" value="TreeGrafter"/>
</dbReference>
<keyword evidence="6" id="KW-0255">Endonuclease</keyword>
<dbReference type="PANTHER" id="PTHR41286">
    <property type="entry name" value="HNH NUCLEASE YAJD-RELATED"/>
    <property type="match status" value="1"/>
</dbReference>
<keyword evidence="1" id="KW-0540">Nuclease</keyword>
<evidence type="ECO:0000256" key="2">
    <source>
        <dbReference type="ARBA" id="ARBA00022801"/>
    </source>
</evidence>
<evidence type="ECO:0000313" key="6">
    <source>
        <dbReference type="EMBL" id="MDG6145045.1"/>
    </source>
</evidence>
<evidence type="ECO:0000256" key="4">
    <source>
        <dbReference type="ARBA" id="ARBA00040194"/>
    </source>
</evidence>
<accession>A0A9X4SIY2</accession>
<name>A0A9X4SIY2_9LACT</name>
<comment type="caution">
    <text evidence="6">The sequence shown here is derived from an EMBL/GenBank/DDBJ whole genome shotgun (WGS) entry which is preliminary data.</text>
</comment>
<keyword evidence="2" id="KW-0378">Hydrolase</keyword>
<dbReference type="SMART" id="SM00507">
    <property type="entry name" value="HNHc"/>
    <property type="match status" value="1"/>
</dbReference>
<dbReference type="GO" id="GO:0008270">
    <property type="term" value="F:zinc ion binding"/>
    <property type="evidence" value="ECO:0007669"/>
    <property type="project" value="InterPro"/>
</dbReference>
<dbReference type="GO" id="GO:0016787">
    <property type="term" value="F:hydrolase activity"/>
    <property type="evidence" value="ECO:0007669"/>
    <property type="project" value="UniProtKB-KW"/>
</dbReference>
<sequence>MTIDVSTRKARHSFYCSGDWNRVRRLAMERDNNECLWCKAAGKVTTSTRATLEVDHIKELNKHPELALELNNLRTLCHDCHNKRHNRSKNRKFDDEIFEF</sequence>
<gene>
    <name evidence="6" type="ORF">NF717_05160</name>
</gene>
<evidence type="ECO:0000256" key="3">
    <source>
        <dbReference type="ARBA" id="ARBA00038412"/>
    </source>
</evidence>
<dbReference type="CDD" id="cd00085">
    <property type="entry name" value="HNHc"/>
    <property type="match status" value="1"/>
</dbReference>
<keyword evidence="7" id="KW-1185">Reference proteome</keyword>
<dbReference type="RefSeq" id="WP_165705219.1">
    <property type="nucleotide sequence ID" value="NZ_JAKTAW010000005.1"/>
</dbReference>
<organism evidence="6 7">
    <name type="scientific">Lactococcus formosensis</name>
    <dbReference type="NCBI Taxonomy" id="1281486"/>
    <lineage>
        <taxon>Bacteria</taxon>
        <taxon>Bacillati</taxon>
        <taxon>Bacillota</taxon>
        <taxon>Bacilli</taxon>
        <taxon>Lactobacillales</taxon>
        <taxon>Streptococcaceae</taxon>
        <taxon>Lactococcus</taxon>
    </lineage>
</organism>
<dbReference type="InterPro" id="IPR003615">
    <property type="entry name" value="HNH_nuc"/>
</dbReference>
<protein>
    <recommendedName>
        <fullName evidence="4">Putative HNH nuclease YajD</fullName>
    </recommendedName>
</protein>
<evidence type="ECO:0000259" key="5">
    <source>
        <dbReference type="SMART" id="SM00507"/>
    </source>
</evidence>
<dbReference type="Gene3D" id="1.10.30.50">
    <property type="match status" value="1"/>
</dbReference>
<dbReference type="GO" id="GO:0004519">
    <property type="term" value="F:endonuclease activity"/>
    <property type="evidence" value="ECO:0007669"/>
    <property type="project" value="UniProtKB-KW"/>
</dbReference>
<dbReference type="Pfam" id="PF01844">
    <property type="entry name" value="HNH"/>
    <property type="match status" value="1"/>
</dbReference>
<evidence type="ECO:0000313" key="7">
    <source>
        <dbReference type="Proteomes" id="UP001153199"/>
    </source>
</evidence>
<dbReference type="AlphaFoldDB" id="A0A9X4SIY2"/>
<dbReference type="PANTHER" id="PTHR41286:SF1">
    <property type="entry name" value="HNH NUCLEASE YAJD-RELATED"/>
    <property type="match status" value="1"/>
</dbReference>
<dbReference type="EMBL" id="JAMWFV010000004">
    <property type="protein sequence ID" value="MDG6145045.1"/>
    <property type="molecule type" value="Genomic_DNA"/>
</dbReference>
<reference evidence="6" key="1">
    <citation type="submission" date="2022-06" db="EMBL/GenBank/DDBJ databases">
        <title>Lactococcus from bovine mastitis in China.</title>
        <authorList>
            <person name="Lin Y."/>
            <person name="Han B."/>
        </authorList>
    </citation>
    <scope>NUCLEOTIDE SEQUENCE</scope>
    <source>
        <strain evidence="6">Ningxia-I-26</strain>
    </source>
</reference>
<proteinExistence type="inferred from homology"/>